<keyword evidence="6 8" id="KW-0472">Membrane</keyword>
<feature type="domain" description="PGG" evidence="9">
    <location>
        <begin position="267"/>
        <end position="377"/>
    </location>
</feature>
<organism evidence="10 11">
    <name type="scientific">Chenopodium quinoa</name>
    <name type="common">Quinoa</name>
    <dbReference type="NCBI Taxonomy" id="63459"/>
    <lineage>
        <taxon>Eukaryota</taxon>
        <taxon>Viridiplantae</taxon>
        <taxon>Streptophyta</taxon>
        <taxon>Embryophyta</taxon>
        <taxon>Tracheophyta</taxon>
        <taxon>Spermatophyta</taxon>
        <taxon>Magnoliopsida</taxon>
        <taxon>eudicotyledons</taxon>
        <taxon>Gunneridae</taxon>
        <taxon>Pentapetalae</taxon>
        <taxon>Caryophyllales</taxon>
        <taxon>Chenopodiaceae</taxon>
        <taxon>Chenopodioideae</taxon>
        <taxon>Atripliceae</taxon>
        <taxon>Chenopodium</taxon>
    </lineage>
</organism>
<dbReference type="Proteomes" id="UP000596660">
    <property type="component" value="Unplaced"/>
</dbReference>
<accession>A0A803N872</accession>
<dbReference type="GO" id="GO:0005886">
    <property type="term" value="C:plasma membrane"/>
    <property type="evidence" value="ECO:0007669"/>
    <property type="project" value="TreeGrafter"/>
</dbReference>
<keyword evidence="11" id="KW-1185">Reference proteome</keyword>
<dbReference type="InterPro" id="IPR036770">
    <property type="entry name" value="Ankyrin_rpt-contain_sf"/>
</dbReference>
<dbReference type="PROSITE" id="PS50088">
    <property type="entry name" value="ANK_REPEAT"/>
    <property type="match status" value="1"/>
</dbReference>
<keyword evidence="4 8" id="KW-1133">Transmembrane helix</keyword>
<dbReference type="InterPro" id="IPR026961">
    <property type="entry name" value="PGG_dom"/>
</dbReference>
<dbReference type="OMA" id="ATTWIFL"/>
<evidence type="ECO:0000256" key="1">
    <source>
        <dbReference type="ARBA" id="ARBA00004141"/>
    </source>
</evidence>
<reference evidence="10" key="1">
    <citation type="journal article" date="2017" name="Nature">
        <title>The genome of Chenopodium quinoa.</title>
        <authorList>
            <person name="Jarvis D.E."/>
            <person name="Ho Y.S."/>
            <person name="Lightfoot D.J."/>
            <person name="Schmoeckel S.M."/>
            <person name="Li B."/>
            <person name="Borm T.J.A."/>
            <person name="Ohyanagi H."/>
            <person name="Mineta K."/>
            <person name="Michell C.T."/>
            <person name="Saber N."/>
            <person name="Kharbatia N.M."/>
            <person name="Rupper R.R."/>
            <person name="Sharp A.R."/>
            <person name="Dally N."/>
            <person name="Boughton B.A."/>
            <person name="Woo Y.H."/>
            <person name="Gao G."/>
            <person name="Schijlen E.G.W.M."/>
            <person name="Guo X."/>
            <person name="Momin A.A."/>
            <person name="Negrao S."/>
            <person name="Al-Babili S."/>
            <person name="Gehring C."/>
            <person name="Roessner U."/>
            <person name="Jung C."/>
            <person name="Murphy K."/>
            <person name="Arold S.T."/>
            <person name="Gojobori T."/>
            <person name="van der Linden C.G."/>
            <person name="van Loo E.N."/>
            <person name="Jellen E.N."/>
            <person name="Maughan P.J."/>
            <person name="Tester M."/>
        </authorList>
    </citation>
    <scope>NUCLEOTIDE SEQUENCE [LARGE SCALE GENOMIC DNA]</scope>
    <source>
        <strain evidence="10">cv. PI 614886</strain>
    </source>
</reference>
<evidence type="ECO:0000259" key="9">
    <source>
        <dbReference type="Pfam" id="PF13962"/>
    </source>
</evidence>
<feature type="transmembrane region" description="Helical" evidence="8">
    <location>
        <begin position="323"/>
        <end position="343"/>
    </location>
</feature>
<dbReference type="SMART" id="SM00248">
    <property type="entry name" value="ANK"/>
    <property type="match status" value="6"/>
</dbReference>
<evidence type="ECO:0000256" key="3">
    <source>
        <dbReference type="ARBA" id="ARBA00022737"/>
    </source>
</evidence>
<feature type="transmembrane region" description="Helical" evidence="8">
    <location>
        <begin position="355"/>
        <end position="377"/>
    </location>
</feature>
<dbReference type="PANTHER" id="PTHR24186">
    <property type="entry name" value="PROTEIN PHOSPHATASE 1 REGULATORY SUBUNIT"/>
    <property type="match status" value="1"/>
</dbReference>
<keyword evidence="2 8" id="KW-0812">Transmembrane</keyword>
<dbReference type="SUPFAM" id="SSF48403">
    <property type="entry name" value="Ankyrin repeat"/>
    <property type="match status" value="1"/>
</dbReference>
<dbReference type="Pfam" id="PF12796">
    <property type="entry name" value="Ank_2"/>
    <property type="match status" value="1"/>
</dbReference>
<dbReference type="EnsemblPlants" id="AUR62041976-RA">
    <property type="protein sequence ID" value="AUR62041976-RA:cds"/>
    <property type="gene ID" value="AUR62041976"/>
</dbReference>
<evidence type="ECO:0000313" key="10">
    <source>
        <dbReference type="EnsemblPlants" id="AUR62041976-RA:cds"/>
    </source>
</evidence>
<protein>
    <recommendedName>
        <fullName evidence="9">PGG domain-containing protein</fullName>
    </recommendedName>
</protein>
<feature type="transmembrane region" description="Helical" evidence="8">
    <location>
        <begin position="397"/>
        <end position="425"/>
    </location>
</feature>
<dbReference type="AlphaFoldDB" id="A0A803N872"/>
<feature type="repeat" description="ANK" evidence="7">
    <location>
        <begin position="189"/>
        <end position="211"/>
    </location>
</feature>
<reference evidence="10" key="2">
    <citation type="submission" date="2021-03" db="UniProtKB">
        <authorList>
            <consortium name="EnsemblPlants"/>
        </authorList>
    </citation>
    <scope>IDENTIFICATION</scope>
</reference>
<dbReference type="Gramene" id="AUR62041976-RA">
    <property type="protein sequence ID" value="AUR62041976-RA:cds"/>
    <property type="gene ID" value="AUR62041976"/>
</dbReference>
<sequence length="437" mass="48584">MEAQQGERLELLTTRLYDAALTGDVPSLRNLLQQDPLILDRCIIEKSSRFMQSPLHVAVNLGYLEFTTEVITQKPELAEELDQLKRWSPLHMASAKEYLEIVSVLLTANPNMCFARDIDGRNAVHVAAIYGQFQVVEVVLRAKPEAARERTTSGESILHLCMKHSQPEVFKFLVQTMGDGQLLNSKDSDGNTVLHLAVAAKHYETMELLLKEKRMEKNAINTNGLTAMDMYIQSKKDPRDGGIWLALRRAKVLKAKKLLKPKKSISDWIDKQRTSLMLVSSLIATMAFQAGINPPGGVWQDNENGHTAGTSIMAGIESSLYDAFLVSNTIGLVSSLTVIVLLISGLPCMRLVMGLLMFTMWIAVTSTTVTYIVSIYISNPESRKSFITLMSGNTEVLITIIIASATTWIFLLGLLVLGHVIRLLYKLIKQIVRLVIG</sequence>
<dbReference type="Gene3D" id="1.25.40.20">
    <property type="entry name" value="Ankyrin repeat-containing domain"/>
    <property type="match status" value="1"/>
</dbReference>
<evidence type="ECO:0000256" key="5">
    <source>
        <dbReference type="ARBA" id="ARBA00023043"/>
    </source>
</evidence>
<dbReference type="Pfam" id="PF13857">
    <property type="entry name" value="Ank_5"/>
    <property type="match status" value="1"/>
</dbReference>
<comment type="subcellular location">
    <subcellularLocation>
        <location evidence="1">Membrane</location>
        <topology evidence="1">Multi-pass membrane protein</topology>
    </subcellularLocation>
</comment>
<evidence type="ECO:0000256" key="2">
    <source>
        <dbReference type="ARBA" id="ARBA00022692"/>
    </source>
</evidence>
<proteinExistence type="predicted"/>
<evidence type="ECO:0000313" key="11">
    <source>
        <dbReference type="Proteomes" id="UP000596660"/>
    </source>
</evidence>
<dbReference type="PANTHER" id="PTHR24186:SF37">
    <property type="entry name" value="PGG DOMAIN-CONTAINING PROTEIN"/>
    <property type="match status" value="1"/>
</dbReference>
<evidence type="ECO:0000256" key="6">
    <source>
        <dbReference type="ARBA" id="ARBA00023136"/>
    </source>
</evidence>
<evidence type="ECO:0000256" key="7">
    <source>
        <dbReference type="PROSITE-ProRule" id="PRU00023"/>
    </source>
</evidence>
<keyword evidence="3" id="KW-0677">Repeat</keyword>
<evidence type="ECO:0000256" key="8">
    <source>
        <dbReference type="SAM" id="Phobius"/>
    </source>
</evidence>
<keyword evidence="5 7" id="KW-0040">ANK repeat</keyword>
<dbReference type="Pfam" id="PF13962">
    <property type="entry name" value="PGG"/>
    <property type="match status" value="1"/>
</dbReference>
<evidence type="ECO:0000256" key="4">
    <source>
        <dbReference type="ARBA" id="ARBA00022989"/>
    </source>
</evidence>
<dbReference type="PROSITE" id="PS50297">
    <property type="entry name" value="ANK_REP_REGION"/>
    <property type="match status" value="1"/>
</dbReference>
<dbReference type="InterPro" id="IPR002110">
    <property type="entry name" value="Ankyrin_rpt"/>
</dbReference>
<name>A0A803N872_CHEQI</name>